<dbReference type="SMART" id="SM00645">
    <property type="entry name" value="Pept_C1"/>
    <property type="match status" value="1"/>
</dbReference>
<dbReference type="GO" id="GO:0006508">
    <property type="term" value="P:proteolysis"/>
    <property type="evidence" value="ECO:0007669"/>
    <property type="project" value="InterPro"/>
</dbReference>
<dbReference type="PANTHER" id="PTHR12411">
    <property type="entry name" value="CYSTEINE PROTEASE FAMILY C1-RELATED"/>
    <property type="match status" value="1"/>
</dbReference>
<dbReference type="Gene3D" id="3.90.70.10">
    <property type="entry name" value="Cysteine proteinases"/>
    <property type="match status" value="1"/>
</dbReference>
<reference evidence="5 6" key="1">
    <citation type="journal article" date="2014" name="Genome Biol. Evol.">
        <title>The genome of the myxosporean Thelohanellus kitauei shows adaptations to nutrient acquisition within its fish host.</title>
        <authorList>
            <person name="Yang Y."/>
            <person name="Xiong J."/>
            <person name="Zhou Z."/>
            <person name="Huo F."/>
            <person name="Miao W."/>
            <person name="Ran C."/>
            <person name="Liu Y."/>
            <person name="Zhang J."/>
            <person name="Feng J."/>
            <person name="Wang M."/>
            <person name="Wang M."/>
            <person name="Wang L."/>
            <person name="Yao B."/>
        </authorList>
    </citation>
    <scope>NUCLEOTIDE SEQUENCE [LARGE SCALE GENOMIC DNA]</scope>
    <source>
        <strain evidence="5">Wuqing</strain>
    </source>
</reference>
<dbReference type="InterPro" id="IPR038765">
    <property type="entry name" value="Papain-like_cys_pep_sf"/>
</dbReference>
<dbReference type="InterPro" id="IPR000668">
    <property type="entry name" value="Peptidase_C1A_C"/>
</dbReference>
<keyword evidence="6" id="KW-1185">Reference proteome</keyword>
<dbReference type="EMBL" id="JWZT01001784">
    <property type="protein sequence ID" value="KII71358.1"/>
    <property type="molecule type" value="Genomic_DNA"/>
</dbReference>
<feature type="domain" description="Cathepsin propeptide inhibitor" evidence="4">
    <location>
        <begin position="27"/>
        <end position="82"/>
    </location>
</feature>
<dbReference type="Proteomes" id="UP000031668">
    <property type="component" value="Unassembled WGS sequence"/>
</dbReference>
<comment type="similarity">
    <text evidence="1">Belongs to the peptidase C1 family.</text>
</comment>
<gene>
    <name evidence="5" type="ORF">RF11_00768</name>
</gene>
<dbReference type="CDD" id="cd02248">
    <property type="entry name" value="Peptidase_C1A"/>
    <property type="match status" value="1"/>
</dbReference>
<feature type="domain" description="Peptidase C1A papain C-terminal" evidence="3">
    <location>
        <begin position="107"/>
        <end position="319"/>
    </location>
</feature>
<accession>A0A0C2JPR2</accession>
<dbReference type="OMA" id="VANWASY"/>
<evidence type="ECO:0000259" key="4">
    <source>
        <dbReference type="SMART" id="SM00848"/>
    </source>
</evidence>
<protein>
    <submittedName>
        <fullName evidence="5">Testin-2</fullName>
    </submittedName>
</protein>
<evidence type="ECO:0000259" key="3">
    <source>
        <dbReference type="SMART" id="SM00645"/>
    </source>
</evidence>
<evidence type="ECO:0000313" key="6">
    <source>
        <dbReference type="Proteomes" id="UP000031668"/>
    </source>
</evidence>
<dbReference type="Pfam" id="PF00112">
    <property type="entry name" value="Peptidase_C1"/>
    <property type="match status" value="1"/>
</dbReference>
<dbReference type="AlphaFoldDB" id="A0A0C2JPR2"/>
<sequence>MNILLISVLVLVSHQDEFDKFNVDIKWERYKLTYSLTFDEEEDQLRKEIFIKNYRFIEEHNAKRSQLKLKMNKFGHLREDEVLMNNVFTKSTITKSHQVGHIGDLPVRKSIDWRTFGVVSPVKNELNCRCSHAFSVIGAIESHYAIQKGYLPLLSEQEIVDCAVIYHSRGCSGGQPVNVYDWAADYGLLNQSFYPYTGKEGTCRSKRPVPDYRIKSFVNIPSRDEKQMIRILSFKGPLSITMDAAFPEFTFYSSGIINSTRCGKIYTNRVVLAVGYNLTGEPYYIVKNSWGTDWGEDGYFRIKLGVDMCGITLLPSYPLV</sequence>
<proteinExistence type="inferred from homology"/>
<evidence type="ECO:0000256" key="1">
    <source>
        <dbReference type="ARBA" id="ARBA00008455"/>
    </source>
</evidence>
<dbReference type="InterPro" id="IPR013201">
    <property type="entry name" value="Prot_inhib_I29"/>
</dbReference>
<dbReference type="GO" id="GO:0008234">
    <property type="term" value="F:cysteine-type peptidase activity"/>
    <property type="evidence" value="ECO:0007669"/>
    <property type="project" value="InterPro"/>
</dbReference>
<feature type="signal peptide" evidence="2">
    <location>
        <begin position="1"/>
        <end position="15"/>
    </location>
</feature>
<dbReference type="OrthoDB" id="10253408at2759"/>
<dbReference type="SUPFAM" id="SSF54001">
    <property type="entry name" value="Cysteine proteinases"/>
    <property type="match status" value="1"/>
</dbReference>
<organism evidence="5 6">
    <name type="scientific">Thelohanellus kitauei</name>
    <name type="common">Myxosporean</name>
    <dbReference type="NCBI Taxonomy" id="669202"/>
    <lineage>
        <taxon>Eukaryota</taxon>
        <taxon>Metazoa</taxon>
        <taxon>Cnidaria</taxon>
        <taxon>Myxozoa</taxon>
        <taxon>Myxosporea</taxon>
        <taxon>Bivalvulida</taxon>
        <taxon>Platysporina</taxon>
        <taxon>Myxobolidae</taxon>
        <taxon>Thelohanellus</taxon>
    </lineage>
</organism>
<dbReference type="SMART" id="SM00848">
    <property type="entry name" value="Inhibitor_I29"/>
    <property type="match status" value="1"/>
</dbReference>
<feature type="chain" id="PRO_5013108013" evidence="2">
    <location>
        <begin position="16"/>
        <end position="320"/>
    </location>
</feature>
<name>A0A0C2JPR2_THEKT</name>
<dbReference type="Pfam" id="PF08246">
    <property type="entry name" value="Inhibitor_I29"/>
    <property type="match status" value="1"/>
</dbReference>
<dbReference type="InterPro" id="IPR039417">
    <property type="entry name" value="Peptidase_C1A_papain-like"/>
</dbReference>
<keyword evidence="2" id="KW-0732">Signal</keyword>
<evidence type="ECO:0000313" key="5">
    <source>
        <dbReference type="EMBL" id="KII71358.1"/>
    </source>
</evidence>
<dbReference type="InterPro" id="IPR013128">
    <property type="entry name" value="Peptidase_C1A"/>
</dbReference>
<comment type="caution">
    <text evidence="5">The sequence shown here is derived from an EMBL/GenBank/DDBJ whole genome shotgun (WGS) entry which is preliminary data.</text>
</comment>
<evidence type="ECO:0000256" key="2">
    <source>
        <dbReference type="SAM" id="SignalP"/>
    </source>
</evidence>